<evidence type="ECO:0000256" key="1">
    <source>
        <dbReference type="SAM" id="MobiDB-lite"/>
    </source>
</evidence>
<name>F4H5P5_CELFA</name>
<dbReference type="AlphaFoldDB" id="F4H5P5"/>
<gene>
    <name evidence="3" type="ordered locus">Celf_0223</name>
</gene>
<keyword evidence="4" id="KW-1185">Reference proteome</keyword>
<proteinExistence type="predicted"/>
<keyword evidence="2" id="KW-0812">Transmembrane</keyword>
<feature type="compositionally biased region" description="Basic and acidic residues" evidence="1">
    <location>
        <begin position="1"/>
        <end position="31"/>
    </location>
</feature>
<feature type="transmembrane region" description="Helical" evidence="2">
    <location>
        <begin position="238"/>
        <end position="258"/>
    </location>
</feature>
<keyword evidence="2" id="KW-1133">Transmembrane helix</keyword>
<feature type="region of interest" description="Disordered" evidence="1">
    <location>
        <begin position="1"/>
        <end position="64"/>
    </location>
</feature>
<accession>F4H5P5</accession>
<dbReference type="EMBL" id="CP002666">
    <property type="protein sequence ID" value="AEE44369.1"/>
    <property type="molecule type" value="Genomic_DNA"/>
</dbReference>
<dbReference type="RefSeq" id="WP_013769399.1">
    <property type="nucleotide sequence ID" value="NC_015514.1"/>
</dbReference>
<feature type="transmembrane region" description="Helical" evidence="2">
    <location>
        <begin position="118"/>
        <end position="138"/>
    </location>
</feature>
<sequence>MDGRAGPDDAARDDAARDDARSGDARRDDARPGGPGPDDARRGGAARDGTGPRRTAAPDDDGGDAAPDLAAALAIIAEGRQQARAAYPSGAFLFLLWGAVWLVGYGTLWVSARESGRPAGAAAAVAIGLGVAGLVGTLTHIARRSRGLSGASARTGALYGWSWAIGFTAQALIVTSLAEAGASPQVSALAGNALAALVVGLLYLAAGALWDDVPMFALGAWITLVGAASALVGMPGTYLAMALAGGGGMVAVGAVEALRERRRRA</sequence>
<keyword evidence="2" id="KW-0472">Membrane</keyword>
<evidence type="ECO:0000256" key="2">
    <source>
        <dbReference type="SAM" id="Phobius"/>
    </source>
</evidence>
<protein>
    <submittedName>
        <fullName evidence="3">Uncharacterized protein</fullName>
    </submittedName>
</protein>
<feature type="transmembrane region" description="Helical" evidence="2">
    <location>
        <begin position="213"/>
        <end position="232"/>
    </location>
</feature>
<feature type="transmembrane region" description="Helical" evidence="2">
    <location>
        <begin position="184"/>
        <end position="206"/>
    </location>
</feature>
<dbReference type="Proteomes" id="UP000008460">
    <property type="component" value="Chromosome"/>
</dbReference>
<feature type="transmembrane region" description="Helical" evidence="2">
    <location>
        <begin position="158"/>
        <end position="178"/>
    </location>
</feature>
<dbReference type="STRING" id="590998.Celf_0223"/>
<dbReference type="HOGENOM" id="CLU_104650_0_0_11"/>
<feature type="transmembrane region" description="Helical" evidence="2">
    <location>
        <begin position="90"/>
        <end position="112"/>
    </location>
</feature>
<organism evidence="3 4">
    <name type="scientific">Cellulomonas fimi (strain ATCC 484 / DSM 20113 / JCM 1341 / CCUG 24087 / LMG 16345 / NBRC 15513 / NCIMB 8980 / NCTC 7547 / NRS-133)</name>
    <dbReference type="NCBI Taxonomy" id="590998"/>
    <lineage>
        <taxon>Bacteria</taxon>
        <taxon>Bacillati</taxon>
        <taxon>Actinomycetota</taxon>
        <taxon>Actinomycetes</taxon>
        <taxon>Micrococcales</taxon>
        <taxon>Cellulomonadaceae</taxon>
        <taxon>Cellulomonas</taxon>
    </lineage>
</organism>
<dbReference type="KEGG" id="cfi:Celf_0223"/>
<evidence type="ECO:0000313" key="4">
    <source>
        <dbReference type="Proteomes" id="UP000008460"/>
    </source>
</evidence>
<reference evidence="3 4" key="1">
    <citation type="submission" date="2011-04" db="EMBL/GenBank/DDBJ databases">
        <title>Complete sequence of Cellulomonas fimi ATCC 484.</title>
        <authorList>
            <consortium name="US DOE Joint Genome Institute"/>
            <person name="Lucas S."/>
            <person name="Han J."/>
            <person name="Lapidus A."/>
            <person name="Cheng J.-F."/>
            <person name="Goodwin L."/>
            <person name="Pitluck S."/>
            <person name="Peters L."/>
            <person name="Chertkov O."/>
            <person name="Detter J.C."/>
            <person name="Han C."/>
            <person name="Tapia R."/>
            <person name="Land M."/>
            <person name="Hauser L."/>
            <person name="Kyrpides N."/>
            <person name="Ivanova N."/>
            <person name="Ovchinnikova G."/>
            <person name="Pagani I."/>
            <person name="Mead D."/>
            <person name="Brumm P."/>
            <person name="Woyke T."/>
        </authorList>
    </citation>
    <scope>NUCLEOTIDE SEQUENCE [LARGE SCALE GENOMIC DNA]</scope>
    <source>
        <strain evidence="4">ATCC 484 / DSM 20113 / JCM 1341 / NBRC 15513 / NCIMB 8980 / NCTC 7547</strain>
    </source>
</reference>
<evidence type="ECO:0000313" key="3">
    <source>
        <dbReference type="EMBL" id="AEE44369.1"/>
    </source>
</evidence>
<dbReference type="eggNOG" id="ENOG5031HG1">
    <property type="taxonomic scope" value="Bacteria"/>
</dbReference>